<accession>A0A485MRT7</accession>
<dbReference type="FunFam" id="3.30.420.40:FF:000148">
    <property type="entry name" value="Actin, alpha skeletal muscle"/>
    <property type="match status" value="1"/>
</dbReference>
<feature type="region of interest" description="Disordered" evidence="7">
    <location>
        <begin position="84"/>
        <end position="104"/>
    </location>
</feature>
<dbReference type="PRINTS" id="PR00190">
    <property type="entry name" value="ACTIN"/>
</dbReference>
<dbReference type="Proteomes" id="UP000386466">
    <property type="component" value="Unassembled WGS sequence"/>
</dbReference>
<evidence type="ECO:0000256" key="2">
    <source>
        <dbReference type="ARBA" id="ARBA00022490"/>
    </source>
</evidence>
<keyword evidence="4" id="KW-0067">ATP-binding</keyword>
<keyword evidence="5" id="KW-0206">Cytoskeleton</keyword>
<dbReference type="InterPro" id="IPR004000">
    <property type="entry name" value="Actin"/>
</dbReference>
<dbReference type="SMART" id="SM00268">
    <property type="entry name" value="ACTIN"/>
    <property type="match status" value="1"/>
</dbReference>
<keyword evidence="2" id="KW-0963">Cytoplasm</keyword>
<dbReference type="AlphaFoldDB" id="A0A485MRT7"/>
<sequence>MLPPSLPPHRGVPQGMMVDMGQKDSYMGDEVQSKRGTLTLKYPIEHGIFTHWDDIEKIWHHTFHNELHVAPEEHPMLLTEVPLNPRANRERRPRSCRRPSTPQSRICGHPDRAILARVWLYPGILVDSKLLALDFEQDTATAASSSSLEKSDALFQPSFLDMQSCGMHEIIFNSIKKRDGHILKDLYAERVQSGGTTMYSDVANGMQIPALATCAMKLEIMAPPERKHSTWIGGSILAPTAHLPVDM</sequence>
<dbReference type="GO" id="GO:0005856">
    <property type="term" value="C:cytoskeleton"/>
    <property type="evidence" value="ECO:0007669"/>
    <property type="project" value="UniProtKB-SubCell"/>
</dbReference>
<name>A0A485MRT7_LYNPA</name>
<keyword evidence="3" id="KW-0547">Nucleotide-binding</keyword>
<reference evidence="8 9" key="1">
    <citation type="submission" date="2019-01" db="EMBL/GenBank/DDBJ databases">
        <authorList>
            <person name="Alioto T."/>
            <person name="Alioto T."/>
        </authorList>
    </citation>
    <scope>NUCLEOTIDE SEQUENCE [LARGE SCALE GENOMIC DNA]</scope>
</reference>
<feature type="non-terminal residue" evidence="8">
    <location>
        <position position="247"/>
    </location>
</feature>
<comment type="subcellular location">
    <subcellularLocation>
        <location evidence="1">Cytoplasm</location>
        <location evidence="1">Cytoskeleton</location>
    </subcellularLocation>
</comment>
<dbReference type="Gene3D" id="3.30.420.40">
    <property type="match status" value="3"/>
</dbReference>
<evidence type="ECO:0000313" key="9">
    <source>
        <dbReference type="Proteomes" id="UP000386466"/>
    </source>
</evidence>
<dbReference type="SUPFAM" id="SSF53067">
    <property type="entry name" value="Actin-like ATPase domain"/>
    <property type="match status" value="2"/>
</dbReference>
<keyword evidence="9" id="KW-1185">Reference proteome</keyword>
<evidence type="ECO:0000256" key="6">
    <source>
        <dbReference type="RuleBase" id="RU000487"/>
    </source>
</evidence>
<comment type="similarity">
    <text evidence="6">Belongs to the actin family.</text>
</comment>
<dbReference type="Gene3D" id="3.90.640.10">
    <property type="entry name" value="Actin, Chain A, domain 4"/>
    <property type="match status" value="1"/>
</dbReference>
<dbReference type="PANTHER" id="PTHR11937">
    <property type="entry name" value="ACTIN"/>
    <property type="match status" value="1"/>
</dbReference>
<gene>
    <name evidence="8" type="ORF">LYPA_23C009393</name>
</gene>
<evidence type="ECO:0000256" key="4">
    <source>
        <dbReference type="ARBA" id="ARBA00022840"/>
    </source>
</evidence>
<proteinExistence type="inferred from homology"/>
<dbReference type="GO" id="GO:0005524">
    <property type="term" value="F:ATP binding"/>
    <property type="evidence" value="ECO:0007669"/>
    <property type="project" value="UniProtKB-KW"/>
</dbReference>
<evidence type="ECO:0000256" key="5">
    <source>
        <dbReference type="ARBA" id="ARBA00023212"/>
    </source>
</evidence>
<evidence type="ECO:0000256" key="1">
    <source>
        <dbReference type="ARBA" id="ARBA00004245"/>
    </source>
</evidence>
<organism evidence="8 9">
    <name type="scientific">Lynx pardinus</name>
    <name type="common">Iberian lynx</name>
    <name type="synonym">Felis pardina</name>
    <dbReference type="NCBI Taxonomy" id="191816"/>
    <lineage>
        <taxon>Eukaryota</taxon>
        <taxon>Metazoa</taxon>
        <taxon>Chordata</taxon>
        <taxon>Craniata</taxon>
        <taxon>Vertebrata</taxon>
        <taxon>Euteleostomi</taxon>
        <taxon>Mammalia</taxon>
        <taxon>Eutheria</taxon>
        <taxon>Laurasiatheria</taxon>
        <taxon>Carnivora</taxon>
        <taxon>Feliformia</taxon>
        <taxon>Felidae</taxon>
        <taxon>Felinae</taxon>
        <taxon>Lynx</taxon>
    </lineage>
</organism>
<dbReference type="EMBL" id="CAAGRJ010004510">
    <property type="protein sequence ID" value="VFV22436.1"/>
    <property type="molecule type" value="Genomic_DNA"/>
</dbReference>
<dbReference type="Pfam" id="PF00022">
    <property type="entry name" value="Actin"/>
    <property type="match status" value="2"/>
</dbReference>
<dbReference type="InterPro" id="IPR043129">
    <property type="entry name" value="ATPase_NBD"/>
</dbReference>
<evidence type="ECO:0000256" key="7">
    <source>
        <dbReference type="SAM" id="MobiDB-lite"/>
    </source>
</evidence>
<evidence type="ECO:0000256" key="3">
    <source>
        <dbReference type="ARBA" id="ARBA00022741"/>
    </source>
</evidence>
<protein>
    <submittedName>
        <fullName evidence="8">Af195094_1gamma actin-like protein</fullName>
    </submittedName>
</protein>
<evidence type="ECO:0000313" key="8">
    <source>
        <dbReference type="EMBL" id="VFV22436.1"/>
    </source>
</evidence>